<gene>
    <name evidence="1" type="ORF">ENH87_02085</name>
</gene>
<evidence type="ECO:0008006" key="2">
    <source>
        <dbReference type="Google" id="ProtNLM"/>
    </source>
</evidence>
<dbReference type="AlphaFoldDB" id="A0A831QM61"/>
<dbReference type="EMBL" id="DRGL01000013">
    <property type="protein sequence ID" value="HEA19691.1"/>
    <property type="molecule type" value="Genomic_DNA"/>
</dbReference>
<name>A0A831QM61_9FLAO</name>
<accession>A0A831QM61</accession>
<comment type="caution">
    <text evidence="1">The sequence shown here is derived from an EMBL/GenBank/DDBJ whole genome shotgun (WGS) entry which is preliminary data.</text>
</comment>
<organism evidence="1">
    <name type="scientific">Pricia antarctica</name>
    <dbReference type="NCBI Taxonomy" id="641691"/>
    <lineage>
        <taxon>Bacteria</taxon>
        <taxon>Pseudomonadati</taxon>
        <taxon>Bacteroidota</taxon>
        <taxon>Flavobacteriia</taxon>
        <taxon>Flavobacteriales</taxon>
        <taxon>Flavobacteriaceae</taxon>
        <taxon>Pricia</taxon>
    </lineage>
</organism>
<reference evidence="1" key="1">
    <citation type="journal article" date="2020" name="mSystems">
        <title>Genome- and Community-Level Interaction Insights into Carbon Utilization and Element Cycling Functions of Hydrothermarchaeota in Hydrothermal Sediment.</title>
        <authorList>
            <person name="Zhou Z."/>
            <person name="Liu Y."/>
            <person name="Xu W."/>
            <person name="Pan J."/>
            <person name="Luo Z.H."/>
            <person name="Li M."/>
        </authorList>
    </citation>
    <scope>NUCLEOTIDE SEQUENCE [LARGE SCALE GENOMIC DNA]</scope>
    <source>
        <strain evidence="1">HyVt-345</strain>
    </source>
</reference>
<dbReference type="Proteomes" id="UP000886191">
    <property type="component" value="Unassembled WGS sequence"/>
</dbReference>
<sequence>MPQLLNGEKTIVSLCSGTGAWERPYVEAGYNVISITLPDNDVLTYKPPKNVYGILAAPPCTMFSLARMNAKTPRDLRAGMETVTACLNIIWECQYKLEKETAHKTTINFWAVENPYNGFLKRFIGRPAFTFQPYDFGDRYKKHTALWGHFNDPIKKSVDLNQGELELARRNSQKLPKFDSMKSKDIHPEFYGKLDQVTRRSITPPGFAKAFFESNR</sequence>
<evidence type="ECO:0000313" key="1">
    <source>
        <dbReference type="EMBL" id="HEA19691.1"/>
    </source>
</evidence>
<proteinExistence type="predicted"/>
<protein>
    <recommendedName>
        <fullName evidence="2">DNA (Cytosine-5)-methyltransferase 1</fullName>
    </recommendedName>
</protein>